<evidence type="ECO:0000256" key="4">
    <source>
        <dbReference type="ARBA" id="ARBA00022857"/>
    </source>
</evidence>
<reference evidence="10 11" key="1">
    <citation type="submission" date="2019-03" db="EMBL/GenBank/DDBJ databases">
        <title>Draft Genome Sequence of Desulfosporosinus fructosivorans Strain 63.6F, Isolated from Marine Sediment in the Baltic Sea.</title>
        <authorList>
            <person name="Hausmann B."/>
            <person name="Vandieken V."/>
            <person name="Pjevac P."/>
            <person name="Schreck K."/>
            <person name="Herbold C.W."/>
            <person name="Loy A."/>
        </authorList>
    </citation>
    <scope>NUCLEOTIDE SEQUENCE [LARGE SCALE GENOMIC DNA]</scope>
    <source>
        <strain evidence="10 11">63.6F</strain>
    </source>
</reference>
<dbReference type="InterPro" id="IPR000706">
    <property type="entry name" value="AGPR_type-1"/>
</dbReference>
<dbReference type="OrthoDB" id="9801289at2"/>
<dbReference type="Gene3D" id="3.40.50.720">
    <property type="entry name" value="NAD(P)-binding Rossmann-like Domain"/>
    <property type="match status" value="1"/>
</dbReference>
<dbReference type="InterPro" id="IPR058924">
    <property type="entry name" value="AGPR_dimerisation_dom"/>
</dbReference>
<dbReference type="NCBIfam" id="TIGR01850">
    <property type="entry name" value="argC"/>
    <property type="match status" value="1"/>
</dbReference>
<evidence type="ECO:0000313" key="10">
    <source>
        <dbReference type="EMBL" id="TGE35831.1"/>
    </source>
</evidence>
<dbReference type="RefSeq" id="WP_135550744.1">
    <property type="nucleotide sequence ID" value="NZ_SPQQ01000010.1"/>
</dbReference>
<gene>
    <name evidence="7" type="primary">argC</name>
    <name evidence="10" type="ORF">E4K67_22175</name>
</gene>
<evidence type="ECO:0000256" key="1">
    <source>
        <dbReference type="ARBA" id="ARBA00004862"/>
    </source>
</evidence>
<evidence type="ECO:0000256" key="3">
    <source>
        <dbReference type="ARBA" id="ARBA00022605"/>
    </source>
</evidence>
<proteinExistence type="inferred from homology"/>
<comment type="subcellular location">
    <subcellularLocation>
        <location evidence="7">Cytoplasm</location>
    </subcellularLocation>
</comment>
<keyword evidence="7" id="KW-0963">Cytoplasm</keyword>
<dbReference type="SUPFAM" id="SSF51735">
    <property type="entry name" value="NAD(P)-binding Rossmann-fold domains"/>
    <property type="match status" value="1"/>
</dbReference>
<dbReference type="HAMAP" id="MF_00150">
    <property type="entry name" value="ArgC_type1"/>
    <property type="match status" value="1"/>
</dbReference>
<dbReference type="EMBL" id="SPQQ01000010">
    <property type="protein sequence ID" value="TGE35831.1"/>
    <property type="molecule type" value="Genomic_DNA"/>
</dbReference>
<evidence type="ECO:0000259" key="9">
    <source>
        <dbReference type="SMART" id="SM00859"/>
    </source>
</evidence>
<keyword evidence="4 7" id="KW-0521">NADP</keyword>
<dbReference type="GO" id="GO:0006526">
    <property type="term" value="P:L-arginine biosynthetic process"/>
    <property type="evidence" value="ECO:0007669"/>
    <property type="project" value="UniProtKB-UniRule"/>
</dbReference>
<dbReference type="GO" id="GO:0005737">
    <property type="term" value="C:cytoplasm"/>
    <property type="evidence" value="ECO:0007669"/>
    <property type="project" value="UniProtKB-SubCell"/>
</dbReference>
<dbReference type="PANTHER" id="PTHR32338">
    <property type="entry name" value="N-ACETYL-GAMMA-GLUTAMYL-PHOSPHATE REDUCTASE, CHLOROPLASTIC-RELATED-RELATED"/>
    <property type="match status" value="1"/>
</dbReference>
<dbReference type="PROSITE" id="PS01224">
    <property type="entry name" value="ARGC"/>
    <property type="match status" value="1"/>
</dbReference>
<dbReference type="InterPro" id="IPR036291">
    <property type="entry name" value="NAD(P)-bd_dom_sf"/>
</dbReference>
<dbReference type="GO" id="GO:0003942">
    <property type="term" value="F:N-acetyl-gamma-glutamyl-phosphate reductase activity"/>
    <property type="evidence" value="ECO:0007669"/>
    <property type="project" value="UniProtKB-UniRule"/>
</dbReference>
<dbReference type="GO" id="GO:0051287">
    <property type="term" value="F:NAD binding"/>
    <property type="evidence" value="ECO:0007669"/>
    <property type="project" value="InterPro"/>
</dbReference>
<dbReference type="SMART" id="SM00859">
    <property type="entry name" value="Semialdhyde_dh"/>
    <property type="match status" value="1"/>
</dbReference>
<dbReference type="InterPro" id="IPR050085">
    <property type="entry name" value="AGPR"/>
</dbReference>
<sequence length="341" mass="37398">MKVGVLGATGYAGQELVRLLKRHEEVGDLYLASSSVAGEDYESVYPHWSGQRVGILQDENVPDLDVLFCALPHGLTAARTSAFLARNIKVIDLGADFRLNSAQVYEEWYKVKHPASELLKDAVYGLPELYREQIRGQSLIANPGCYPTATLLALVPLLRHNLLQTNYLIIDAKSGVSGAGRGGGLGTHYAEVNENFKAYGVGNHRHTPEIEQELSRAAKVPLTVNFTPHLVPMTRGMLVTIYAAVQPGIQEEDLRECWKEQYEREEFVHVLPLGAWPQTKFASGSNNAFLQLTVDQRTGNVIIVATIDNLMKGAAGQAIQNMNLAMGYPESQGISGTALWP</sequence>
<dbReference type="Proteomes" id="UP000298460">
    <property type="component" value="Unassembled WGS sequence"/>
</dbReference>
<dbReference type="SUPFAM" id="SSF55347">
    <property type="entry name" value="Glyceraldehyde-3-phosphate dehydrogenase-like, C-terminal domain"/>
    <property type="match status" value="1"/>
</dbReference>
<accession>A0A4Z0QYF0</accession>
<comment type="pathway">
    <text evidence="1 7">Amino-acid biosynthesis; L-arginine biosynthesis; N(2)-acetyl-L-ornithine from L-glutamate: step 3/4.</text>
</comment>
<dbReference type="CDD" id="cd23934">
    <property type="entry name" value="AGPR_1_C"/>
    <property type="match status" value="1"/>
</dbReference>
<keyword evidence="2 7" id="KW-0055">Arginine biosynthesis</keyword>
<keyword evidence="5 7" id="KW-0560">Oxidoreductase</keyword>
<organism evidence="10 11">
    <name type="scientific">Desulfosporosinus fructosivorans</name>
    <dbReference type="NCBI Taxonomy" id="2018669"/>
    <lineage>
        <taxon>Bacteria</taxon>
        <taxon>Bacillati</taxon>
        <taxon>Bacillota</taxon>
        <taxon>Clostridia</taxon>
        <taxon>Eubacteriales</taxon>
        <taxon>Desulfitobacteriaceae</taxon>
        <taxon>Desulfosporosinus</taxon>
    </lineage>
</organism>
<comment type="function">
    <text evidence="7">Catalyzes the NADPH-dependent reduction of N-acetyl-5-glutamyl phosphate to yield N-acetyl-L-glutamate 5-semialdehyde.</text>
</comment>
<evidence type="ECO:0000313" key="11">
    <source>
        <dbReference type="Proteomes" id="UP000298460"/>
    </source>
</evidence>
<keyword evidence="3 7" id="KW-0028">Amino-acid biosynthesis</keyword>
<dbReference type="Pfam" id="PF22698">
    <property type="entry name" value="Semialdhyde_dhC_1"/>
    <property type="match status" value="1"/>
</dbReference>
<name>A0A4Z0QYF0_9FIRM</name>
<evidence type="ECO:0000256" key="2">
    <source>
        <dbReference type="ARBA" id="ARBA00022571"/>
    </source>
</evidence>
<feature type="active site" evidence="7 8">
    <location>
        <position position="145"/>
    </location>
</feature>
<protein>
    <recommendedName>
        <fullName evidence="7">N-acetyl-gamma-glutamyl-phosphate reductase</fullName>
        <shortName evidence="7">AGPR</shortName>
        <ecNumber evidence="7">1.2.1.38</ecNumber>
    </recommendedName>
    <alternativeName>
        <fullName evidence="7">N-acetyl-glutamate semialdehyde dehydrogenase</fullName>
        <shortName evidence="7">NAGSA dehydrogenase</shortName>
    </alternativeName>
</protein>
<dbReference type="InterPro" id="IPR023013">
    <property type="entry name" value="AGPR_AS"/>
</dbReference>
<dbReference type="GO" id="GO:0070401">
    <property type="term" value="F:NADP+ binding"/>
    <property type="evidence" value="ECO:0007669"/>
    <property type="project" value="InterPro"/>
</dbReference>
<evidence type="ECO:0000256" key="5">
    <source>
        <dbReference type="ARBA" id="ARBA00023002"/>
    </source>
</evidence>
<comment type="similarity">
    <text evidence="7">Belongs to the NAGSA dehydrogenase family. Type 1 subfamily.</text>
</comment>
<evidence type="ECO:0000256" key="8">
    <source>
        <dbReference type="PROSITE-ProRule" id="PRU10010"/>
    </source>
</evidence>
<dbReference type="Pfam" id="PF01118">
    <property type="entry name" value="Semialdhyde_dh"/>
    <property type="match status" value="1"/>
</dbReference>
<dbReference type="Gene3D" id="3.30.360.10">
    <property type="entry name" value="Dihydrodipicolinate Reductase, domain 2"/>
    <property type="match status" value="1"/>
</dbReference>
<comment type="caution">
    <text evidence="10">The sequence shown here is derived from an EMBL/GenBank/DDBJ whole genome shotgun (WGS) entry which is preliminary data.</text>
</comment>
<dbReference type="CDD" id="cd17895">
    <property type="entry name" value="AGPR_1_N"/>
    <property type="match status" value="1"/>
</dbReference>
<feature type="domain" description="Semialdehyde dehydrogenase NAD-binding" evidence="9">
    <location>
        <begin position="2"/>
        <end position="137"/>
    </location>
</feature>
<dbReference type="AlphaFoldDB" id="A0A4Z0QYF0"/>
<dbReference type="FunFam" id="3.30.360.10:FF:000014">
    <property type="entry name" value="N-acetyl-gamma-glutamyl-phosphate reductase"/>
    <property type="match status" value="1"/>
</dbReference>
<dbReference type="InterPro" id="IPR000534">
    <property type="entry name" value="Semialdehyde_DH_NAD-bd"/>
</dbReference>
<dbReference type="UniPathway" id="UPA00068">
    <property type="reaction ID" value="UER00108"/>
</dbReference>
<evidence type="ECO:0000256" key="6">
    <source>
        <dbReference type="ARBA" id="ARBA00050557"/>
    </source>
</evidence>
<evidence type="ECO:0000256" key="7">
    <source>
        <dbReference type="HAMAP-Rule" id="MF_00150"/>
    </source>
</evidence>
<dbReference type="EC" id="1.2.1.38" evidence="7"/>
<comment type="catalytic activity">
    <reaction evidence="6 7">
        <text>N-acetyl-L-glutamate 5-semialdehyde + phosphate + NADP(+) = N-acetyl-L-glutamyl 5-phosphate + NADPH + H(+)</text>
        <dbReference type="Rhea" id="RHEA:21588"/>
        <dbReference type="ChEBI" id="CHEBI:15378"/>
        <dbReference type="ChEBI" id="CHEBI:29123"/>
        <dbReference type="ChEBI" id="CHEBI:43474"/>
        <dbReference type="ChEBI" id="CHEBI:57783"/>
        <dbReference type="ChEBI" id="CHEBI:57936"/>
        <dbReference type="ChEBI" id="CHEBI:58349"/>
        <dbReference type="EC" id="1.2.1.38"/>
    </reaction>
</comment>
<dbReference type="PANTHER" id="PTHR32338:SF10">
    <property type="entry name" value="N-ACETYL-GAMMA-GLUTAMYL-PHOSPHATE REDUCTASE, CHLOROPLASTIC-RELATED"/>
    <property type="match status" value="1"/>
</dbReference>
<keyword evidence="11" id="KW-1185">Reference proteome</keyword>